<dbReference type="GO" id="GO:0030001">
    <property type="term" value="P:metal ion transport"/>
    <property type="evidence" value="ECO:0007669"/>
    <property type="project" value="InterPro"/>
</dbReference>
<sequence>MKRAWLLIVGLLVGCSAEAQPHDELQVVATTPIIADIARQVAGNRANISGLIPDSADPHVFEPKLSTVRSIANADVVLSNGLLLEERAMQRALEAHRREGVEHVELGAQLSQHGGYQLPLVEHANLDTVWLGFRVHGRLIDQAQVRIKVSEARGPGEMQAFITGTFGGPEQLLNTSNRAEAFVPQNAHTHVSWAFSEPGEYSLTLDAVLTVDGKEVEHIATQAFRFAVAVEPRANTVLDQGHEDITVDLEQRAFTLVGDHDADPNSTVIAVPASTLQFVPKDPAYRFLGRPQEQIYLLHQAVLGKHVHGDVDPHIWLDPNNGMAMAQTIAEALAKADPEGAEEYLQRAERYRQRLERVADTMQQRIAQIPKQRRKLVTTHDGYGYLARALGLEVAGFVTPNPAVEPSPRDIAALRSTLHNLDVPAVFVEPNASAQSKDLRAAAEQGGVRVCTIFGDSFGGQLHSYVELLDHDAETLRTCLKGE</sequence>
<dbReference type="InterPro" id="IPR006127">
    <property type="entry name" value="ZnuA-like"/>
</dbReference>
<reference evidence="5 6" key="1">
    <citation type="submission" date="2018-11" db="EMBL/GenBank/DDBJ databases">
        <authorList>
            <person name="Kleinhagauer T."/>
            <person name="Glaeser S.P."/>
            <person name="Spergser J."/>
            <person name="Ruckert C."/>
            <person name="Kaempfer P."/>
            <person name="Busse H.-J."/>
        </authorList>
    </citation>
    <scope>NUCLEOTIDE SEQUENCE [LARGE SCALE GENOMIC DNA]</scope>
    <source>
        <strain evidence="5 6">W8</strain>
    </source>
</reference>
<dbReference type="GO" id="GO:0046872">
    <property type="term" value="F:metal ion binding"/>
    <property type="evidence" value="ECO:0007669"/>
    <property type="project" value="UniProtKB-KW"/>
</dbReference>
<keyword evidence="6" id="KW-1185">Reference proteome</keyword>
<proteinExistence type="inferred from homology"/>
<dbReference type="InterPro" id="IPR006128">
    <property type="entry name" value="Lipoprotein_PsaA-like"/>
</dbReference>
<dbReference type="InterPro" id="IPR006129">
    <property type="entry name" value="AdhesinB"/>
</dbReference>
<accession>A0A3G6J2J0</accession>
<dbReference type="GO" id="GO:0007155">
    <property type="term" value="P:cell adhesion"/>
    <property type="evidence" value="ECO:0007669"/>
    <property type="project" value="InterPro"/>
</dbReference>
<protein>
    <submittedName>
        <fullName evidence="5">Periplasmic zinc-binding protein TroA</fullName>
    </submittedName>
</protein>
<dbReference type="InterPro" id="IPR022435">
    <property type="entry name" value="Surface-anchored_actinobac"/>
</dbReference>
<dbReference type="EMBL" id="CP033897">
    <property type="protein sequence ID" value="AZA10610.1"/>
    <property type="molecule type" value="Genomic_DNA"/>
</dbReference>
<dbReference type="InterPro" id="IPR050492">
    <property type="entry name" value="Bact_metal-bind_prot9"/>
</dbReference>
<dbReference type="PRINTS" id="PR00690">
    <property type="entry name" value="ADHESNFAMILY"/>
</dbReference>
<feature type="signal peptide" evidence="4">
    <location>
        <begin position="1"/>
        <end position="19"/>
    </location>
</feature>
<dbReference type="OrthoDB" id="9810636at2"/>
<dbReference type="KEGG" id="cgk:CGERO_01380"/>
<dbReference type="AlphaFoldDB" id="A0A3G6J2J0"/>
<dbReference type="GO" id="GO:0030313">
    <property type="term" value="C:cell envelope"/>
    <property type="evidence" value="ECO:0007669"/>
    <property type="project" value="UniProtKB-SubCell"/>
</dbReference>
<organism evidence="5 6">
    <name type="scientific">Corynebacterium gerontici</name>
    <dbReference type="NCBI Taxonomy" id="2079234"/>
    <lineage>
        <taxon>Bacteria</taxon>
        <taxon>Bacillati</taxon>
        <taxon>Actinomycetota</taxon>
        <taxon>Actinomycetes</taxon>
        <taxon>Mycobacteriales</taxon>
        <taxon>Corynebacteriaceae</taxon>
        <taxon>Corynebacterium</taxon>
    </lineage>
</organism>
<dbReference type="InterPro" id="IPR022434">
    <property type="entry name" value="ABC_LPXTG_lipo_actinobac"/>
</dbReference>
<dbReference type="Gene3D" id="3.40.50.1980">
    <property type="entry name" value="Nitrogenase molybdenum iron protein domain"/>
    <property type="match status" value="2"/>
</dbReference>
<dbReference type="PANTHER" id="PTHR42953">
    <property type="entry name" value="HIGH-AFFINITY ZINC UPTAKE SYSTEM PROTEIN ZNUA-RELATED"/>
    <property type="match status" value="1"/>
</dbReference>
<dbReference type="NCBIfam" id="NF038134">
    <property type="entry name" value="choice_anch_M"/>
    <property type="match status" value="1"/>
</dbReference>
<comment type="similarity">
    <text evidence="3">Belongs to the bacterial solute-binding protein 9 family.</text>
</comment>
<keyword evidence="2 4" id="KW-0732">Signal</keyword>
<keyword evidence="1 3" id="KW-0813">Transport</keyword>
<dbReference type="NCBIfam" id="TIGR03769">
    <property type="entry name" value="P_ac_wall_RPT"/>
    <property type="match status" value="1"/>
</dbReference>
<dbReference type="RefSeq" id="WP_123935838.1">
    <property type="nucleotide sequence ID" value="NZ_CP033897.1"/>
</dbReference>
<evidence type="ECO:0000256" key="4">
    <source>
        <dbReference type="SAM" id="SignalP"/>
    </source>
</evidence>
<dbReference type="SUPFAM" id="SSF53807">
    <property type="entry name" value="Helical backbone' metal receptor"/>
    <property type="match status" value="1"/>
</dbReference>
<feature type="chain" id="PRO_5038972668" evidence="4">
    <location>
        <begin position="20"/>
        <end position="483"/>
    </location>
</feature>
<dbReference type="PRINTS" id="PR00691">
    <property type="entry name" value="ADHESINB"/>
</dbReference>
<dbReference type="Proteomes" id="UP000271587">
    <property type="component" value="Chromosome"/>
</dbReference>
<dbReference type="NCBIfam" id="TIGR03772">
    <property type="entry name" value="anch_rpt_subst"/>
    <property type="match status" value="1"/>
</dbReference>
<gene>
    <name evidence="5" type="primary">troA</name>
    <name evidence="5" type="ORF">CGERO_01380</name>
</gene>
<name>A0A3G6J2J0_9CORY</name>
<evidence type="ECO:0000313" key="5">
    <source>
        <dbReference type="EMBL" id="AZA10610.1"/>
    </source>
</evidence>
<dbReference type="PROSITE" id="PS51257">
    <property type="entry name" value="PROKAR_LIPOPROTEIN"/>
    <property type="match status" value="1"/>
</dbReference>
<evidence type="ECO:0000256" key="1">
    <source>
        <dbReference type="ARBA" id="ARBA00022448"/>
    </source>
</evidence>
<dbReference type="Pfam" id="PF01297">
    <property type="entry name" value="ZnuA"/>
    <property type="match status" value="2"/>
</dbReference>
<evidence type="ECO:0000313" key="6">
    <source>
        <dbReference type="Proteomes" id="UP000271587"/>
    </source>
</evidence>
<evidence type="ECO:0000256" key="2">
    <source>
        <dbReference type="ARBA" id="ARBA00022729"/>
    </source>
</evidence>
<evidence type="ECO:0000256" key="3">
    <source>
        <dbReference type="RuleBase" id="RU003512"/>
    </source>
</evidence>